<evidence type="ECO:0000256" key="1">
    <source>
        <dbReference type="SAM" id="Phobius"/>
    </source>
</evidence>
<keyword evidence="2" id="KW-0346">Stress response</keyword>
<reference evidence="2" key="2">
    <citation type="journal article" date="1998" name="Plant Mol. Biol.">
        <title>Isolation and characterization of a heat-induced gene, hcit2, encoding a novel 16.5 kDa protein: expression coincides with heat-induced tolerance to chilling stress.</title>
        <authorList>
            <person name="Adnan S."/>
            <person name="Susan L."/>
            <person name="Weiss D."/>
        </authorList>
    </citation>
    <scope>NUCLEOTIDE SEQUENCE</scope>
</reference>
<proteinExistence type="evidence at transcript level"/>
<evidence type="ECO:0000313" key="2">
    <source>
        <dbReference type="EMBL" id="AAC49981.1"/>
    </source>
</evidence>
<keyword evidence="1" id="KW-0472">Membrane</keyword>
<feature type="transmembrane region" description="Helical" evidence="1">
    <location>
        <begin position="43"/>
        <end position="60"/>
    </location>
</feature>
<gene>
    <name evidence="2" type="primary">HCIT2</name>
</gene>
<accession>Q96486</accession>
<name>Q96486_SOLLC</name>
<feature type="transmembrane region" description="Helical" evidence="1">
    <location>
        <begin position="6"/>
        <end position="31"/>
    </location>
</feature>
<reference evidence="2" key="1">
    <citation type="submission" date="1997-11" db="EMBL/GenBank/DDBJ databases">
        <authorList>
            <person name="Sabehat A."/>
            <person name="Weiss D."/>
            <person name="Lurie S."/>
        </authorList>
    </citation>
    <scope>NUCLEOTIDE SEQUENCE</scope>
</reference>
<dbReference type="EMBL" id="U67131">
    <property type="protein sequence ID" value="AAC49981.1"/>
    <property type="molecule type" value="mRNA"/>
</dbReference>
<organism evidence="2">
    <name type="scientific">Solanum lycopersicum</name>
    <name type="common">Tomato</name>
    <name type="synonym">Lycopersicon esculentum</name>
    <dbReference type="NCBI Taxonomy" id="4081"/>
    <lineage>
        <taxon>Eukaryota</taxon>
        <taxon>Viridiplantae</taxon>
        <taxon>Streptophyta</taxon>
        <taxon>Embryophyta</taxon>
        <taxon>Tracheophyta</taxon>
        <taxon>Spermatophyta</taxon>
        <taxon>Magnoliopsida</taxon>
        <taxon>eudicotyledons</taxon>
        <taxon>Gunneridae</taxon>
        <taxon>Pentapetalae</taxon>
        <taxon>asterids</taxon>
        <taxon>lamiids</taxon>
        <taxon>Solanales</taxon>
        <taxon>Solanaceae</taxon>
        <taxon>Solanoideae</taxon>
        <taxon>Solaneae</taxon>
        <taxon>Solanum</taxon>
        <taxon>Solanum subgen. Lycopersicon</taxon>
    </lineage>
</organism>
<protein>
    <submittedName>
        <fullName evidence="2">Heat shock induced transcript 2</fullName>
    </submittedName>
</protein>
<keyword evidence="1" id="KW-1133">Transmembrane helix</keyword>
<keyword evidence="1" id="KW-0812">Transmembrane</keyword>
<dbReference type="PIR" id="T07590">
    <property type="entry name" value="T07590"/>
</dbReference>
<feature type="transmembrane region" description="Helical" evidence="1">
    <location>
        <begin position="80"/>
        <end position="100"/>
    </location>
</feature>
<sequence length="145" mass="16588">MAFVFWFISVTQLGISHLLDTLVLLAGLWSLLMLDVFKFGNGIASYLCLCRQCLGVPILLTVTSEQVPTSNLKRSVISSFVLYGCLLFSLFNFLLVLMVVNCNLPENKSQSSPLSKMHYLFYIHMRTYILHKVTNEPRTTKAWRF</sequence>
<dbReference type="AlphaFoldDB" id="Q96486"/>